<dbReference type="InterPro" id="IPR040390">
    <property type="entry name" value="TIFY/JAZ"/>
</dbReference>
<dbReference type="PROSITE" id="PS51320">
    <property type="entry name" value="TIFY"/>
    <property type="match status" value="1"/>
</dbReference>
<accession>A9NYU3</accession>
<protein>
    <recommendedName>
        <fullName evidence="3">Tify domain-containing protein</fullName>
    </recommendedName>
</protein>
<dbReference type="EMBL" id="EF086544">
    <property type="protein sequence ID" value="ABK25804.1"/>
    <property type="molecule type" value="mRNA"/>
</dbReference>
<dbReference type="AlphaFoldDB" id="A9NYU3"/>
<sequence length="229" mass="24820">MASAFEEHCNQEKGLPSWIKTVNGDAKRAAADFIPRLDLSSVGSCFNSINLFPNQSGFGSPIAVLPGSEHRTSSDDHQDGCSGFVTSFRHTASTIPSKQSCAQLTIFYGGVVNVYDDIPADQAQAIMLIASSENYSGYPHTKVQNSTCRSQTELKTSLPVMKLSEESGIHHQPASCKVHIGRKHSLQRFLKKRKERVIANAKSPYIAADAANTPKGLRSNSPPESHPPP</sequence>
<evidence type="ECO:0000313" key="4">
    <source>
        <dbReference type="EMBL" id="ABK25804.1"/>
    </source>
</evidence>
<dbReference type="PANTHER" id="PTHR33077:SF60">
    <property type="entry name" value="TIFY DOMAIN-CONTAINING PROTEIN"/>
    <property type="match status" value="1"/>
</dbReference>
<reference evidence="4" key="1">
    <citation type="journal article" date="2008" name="BMC Genomics">
        <title>A conifer genomics resource of 200,000 spruce (Picea spp.) ESTs and 6,464 high-quality, sequence-finished full-length cDNAs for Sitka spruce (Picea sitchensis).</title>
        <authorList>
            <person name="Ralph S.G."/>
            <person name="Chun H.J."/>
            <person name="Kolosova N."/>
            <person name="Cooper D."/>
            <person name="Oddy C."/>
            <person name="Ritland C.E."/>
            <person name="Kirkpatrick R."/>
            <person name="Moore R."/>
            <person name="Barber S."/>
            <person name="Holt R.A."/>
            <person name="Jones S.J."/>
            <person name="Marra M.A."/>
            <person name="Douglas C.J."/>
            <person name="Ritland K."/>
            <person name="Bohlmann J."/>
        </authorList>
    </citation>
    <scope>NUCLEOTIDE SEQUENCE</scope>
    <source>
        <tissue evidence="4">Bark</tissue>
    </source>
</reference>
<organism evidence="4">
    <name type="scientific">Picea sitchensis</name>
    <name type="common">Sitka spruce</name>
    <name type="synonym">Pinus sitchensis</name>
    <dbReference type="NCBI Taxonomy" id="3332"/>
    <lineage>
        <taxon>Eukaryota</taxon>
        <taxon>Viridiplantae</taxon>
        <taxon>Streptophyta</taxon>
        <taxon>Embryophyta</taxon>
        <taxon>Tracheophyta</taxon>
        <taxon>Spermatophyta</taxon>
        <taxon>Pinopsida</taxon>
        <taxon>Pinidae</taxon>
        <taxon>Conifers I</taxon>
        <taxon>Pinales</taxon>
        <taxon>Pinaceae</taxon>
        <taxon>Picea</taxon>
    </lineage>
</organism>
<dbReference type="SMART" id="SM00979">
    <property type="entry name" value="TIFY"/>
    <property type="match status" value="1"/>
</dbReference>
<dbReference type="PANTHER" id="PTHR33077">
    <property type="entry name" value="PROTEIN TIFY 4A-RELATED-RELATED"/>
    <property type="match status" value="1"/>
</dbReference>
<dbReference type="GO" id="GO:0031347">
    <property type="term" value="P:regulation of defense response"/>
    <property type="evidence" value="ECO:0007669"/>
    <property type="project" value="TreeGrafter"/>
</dbReference>
<dbReference type="Pfam" id="PF09425">
    <property type="entry name" value="Jas_motif"/>
    <property type="match status" value="1"/>
</dbReference>
<proteinExistence type="evidence at transcript level"/>
<dbReference type="GO" id="GO:0009611">
    <property type="term" value="P:response to wounding"/>
    <property type="evidence" value="ECO:0007669"/>
    <property type="project" value="TreeGrafter"/>
</dbReference>
<evidence type="ECO:0000259" key="3">
    <source>
        <dbReference type="PROSITE" id="PS51320"/>
    </source>
</evidence>
<evidence type="ECO:0000256" key="1">
    <source>
        <dbReference type="ARBA" id="ARBA00008614"/>
    </source>
</evidence>
<feature type="domain" description="Tify" evidence="3">
    <location>
        <begin position="97"/>
        <end position="132"/>
    </location>
</feature>
<name>A9NYU3_PICSI</name>
<comment type="similarity">
    <text evidence="1">Belongs to the TIFY/JAZ family.</text>
</comment>
<dbReference type="GO" id="GO:0005634">
    <property type="term" value="C:nucleus"/>
    <property type="evidence" value="ECO:0007669"/>
    <property type="project" value="TreeGrafter"/>
</dbReference>
<feature type="region of interest" description="Disordered" evidence="2">
    <location>
        <begin position="208"/>
        <end position="229"/>
    </location>
</feature>
<dbReference type="OMA" id="NQPASCK"/>
<dbReference type="Pfam" id="PF06200">
    <property type="entry name" value="tify"/>
    <property type="match status" value="1"/>
</dbReference>
<evidence type="ECO:0000256" key="2">
    <source>
        <dbReference type="SAM" id="MobiDB-lite"/>
    </source>
</evidence>
<dbReference type="InterPro" id="IPR018467">
    <property type="entry name" value="CCT_CS"/>
</dbReference>
<dbReference type="GO" id="GO:2000022">
    <property type="term" value="P:regulation of jasmonic acid mediated signaling pathway"/>
    <property type="evidence" value="ECO:0007669"/>
    <property type="project" value="TreeGrafter"/>
</dbReference>
<dbReference type="InterPro" id="IPR010399">
    <property type="entry name" value="Tify_dom"/>
</dbReference>